<feature type="active site" evidence="5">
    <location>
        <position position="150"/>
    </location>
</feature>
<dbReference type="Pfam" id="PF22698">
    <property type="entry name" value="Semialdhyde_dhC_1"/>
    <property type="match status" value="1"/>
</dbReference>
<dbReference type="PANTHER" id="PTHR32338:SF10">
    <property type="entry name" value="N-ACETYL-GAMMA-GLUTAMYL-PHOSPHATE REDUCTASE, CHLOROPLASTIC-RELATED"/>
    <property type="match status" value="1"/>
</dbReference>
<dbReference type="InterPro" id="IPR058924">
    <property type="entry name" value="AGPR_dimerisation_dom"/>
</dbReference>
<dbReference type="CDD" id="cd17895">
    <property type="entry name" value="AGPR_1_N"/>
    <property type="match status" value="1"/>
</dbReference>
<comment type="catalytic activity">
    <reaction evidence="5">
        <text>N-acetyl-L-glutamate 5-semialdehyde + phosphate + NADP(+) = N-acetyl-L-glutamyl 5-phosphate + NADPH + H(+)</text>
        <dbReference type="Rhea" id="RHEA:21588"/>
        <dbReference type="ChEBI" id="CHEBI:15378"/>
        <dbReference type="ChEBI" id="CHEBI:29123"/>
        <dbReference type="ChEBI" id="CHEBI:43474"/>
        <dbReference type="ChEBI" id="CHEBI:57783"/>
        <dbReference type="ChEBI" id="CHEBI:57936"/>
        <dbReference type="ChEBI" id="CHEBI:58349"/>
        <dbReference type="EC" id="1.2.1.38"/>
    </reaction>
</comment>
<keyword evidence="2 5" id="KW-0028">Amino-acid biosynthesis</keyword>
<gene>
    <name evidence="5 7" type="primary">argC</name>
    <name evidence="7" type="ORF">ACFPET_02790</name>
</gene>
<dbReference type="Proteomes" id="UP001595823">
    <property type="component" value="Unassembled WGS sequence"/>
</dbReference>
<dbReference type="Pfam" id="PF01118">
    <property type="entry name" value="Semialdhyde_dh"/>
    <property type="match status" value="1"/>
</dbReference>
<keyword evidence="4 5" id="KW-0560">Oxidoreductase</keyword>
<dbReference type="InterPro" id="IPR036291">
    <property type="entry name" value="NAD(P)-bd_dom_sf"/>
</dbReference>
<dbReference type="RefSeq" id="WP_380617852.1">
    <property type="nucleotide sequence ID" value="NZ_JBHSDK010000002.1"/>
</dbReference>
<dbReference type="InterPro" id="IPR000534">
    <property type="entry name" value="Semialdehyde_DH_NAD-bd"/>
</dbReference>
<comment type="caution">
    <text evidence="7">The sequence shown here is derived from an EMBL/GenBank/DDBJ whole genome shotgun (WGS) entry which is preliminary data.</text>
</comment>
<dbReference type="HAMAP" id="MF_00150">
    <property type="entry name" value="ArgC_type1"/>
    <property type="match status" value="1"/>
</dbReference>
<dbReference type="Gene3D" id="3.30.360.10">
    <property type="entry name" value="Dihydrodipicolinate Reductase, domain 2"/>
    <property type="match status" value="1"/>
</dbReference>
<keyword evidence="1 5" id="KW-0055">Arginine biosynthesis</keyword>
<comment type="similarity">
    <text evidence="5">Belongs to the NAGSA dehydrogenase family. Type 1 subfamily.</text>
</comment>
<dbReference type="NCBIfam" id="TIGR01850">
    <property type="entry name" value="argC"/>
    <property type="match status" value="1"/>
</dbReference>
<dbReference type="InterPro" id="IPR050085">
    <property type="entry name" value="AGPR"/>
</dbReference>
<sequence length="345" mass="36688">MVDQSLTVAVVGASGYTGGEVIRLLADHPNADLVFLSAERNAGAAVGAVHPWLRNHPGVAKEKFRPLAEMPEVDAAFCCLPTGKLPPVLDTVAGQAKSVFNLAGDFRLRDAGELRRHYPDSTDAGGEFAYYIPELSGGAPESRFVNLPGCMAVASIYALYPLFLDDLVEPHVVVDAKTGSSGSGKGSGEHPAERAGNFRVHKPHGHRHAPEISQAIAELTGVQPELQFSTYSLDTPRGILVSAYARLREDRQGLEVKRAFAKAYVGRPFLRLRSAPKKPQDFPMLKAVNGSNLAEVSVSVSGREIVTVAALDNLIKGAAGQAVQAFNLVHGLDEEAGLPRTAVGL</sequence>
<organism evidence="7 8">
    <name type="scientific">Salininema proteolyticum</name>
    <dbReference type="NCBI Taxonomy" id="1607685"/>
    <lineage>
        <taxon>Bacteria</taxon>
        <taxon>Bacillati</taxon>
        <taxon>Actinomycetota</taxon>
        <taxon>Actinomycetes</taxon>
        <taxon>Glycomycetales</taxon>
        <taxon>Glycomycetaceae</taxon>
        <taxon>Salininema</taxon>
    </lineage>
</organism>
<evidence type="ECO:0000256" key="5">
    <source>
        <dbReference type="HAMAP-Rule" id="MF_00150"/>
    </source>
</evidence>
<dbReference type="InterPro" id="IPR000706">
    <property type="entry name" value="AGPR_type-1"/>
</dbReference>
<evidence type="ECO:0000259" key="6">
    <source>
        <dbReference type="SMART" id="SM00859"/>
    </source>
</evidence>
<evidence type="ECO:0000256" key="4">
    <source>
        <dbReference type="ARBA" id="ARBA00023002"/>
    </source>
</evidence>
<dbReference type="SUPFAM" id="SSF55347">
    <property type="entry name" value="Glyceraldehyde-3-phosphate dehydrogenase-like, C-terminal domain"/>
    <property type="match status" value="1"/>
</dbReference>
<comment type="pathway">
    <text evidence="5">Amino-acid biosynthesis; L-arginine biosynthesis; N(2)-acetyl-L-ornithine from L-glutamate: step 3/4.</text>
</comment>
<evidence type="ECO:0000313" key="8">
    <source>
        <dbReference type="Proteomes" id="UP001595823"/>
    </source>
</evidence>
<proteinExistence type="inferred from homology"/>
<feature type="domain" description="Semialdehyde dehydrogenase NAD-binding" evidence="6">
    <location>
        <begin position="7"/>
        <end position="143"/>
    </location>
</feature>
<dbReference type="SUPFAM" id="SSF51735">
    <property type="entry name" value="NAD(P)-binding Rossmann-fold domains"/>
    <property type="match status" value="1"/>
</dbReference>
<dbReference type="EC" id="1.2.1.38" evidence="5"/>
<comment type="subcellular location">
    <subcellularLocation>
        <location evidence="5">Cytoplasm</location>
    </subcellularLocation>
</comment>
<accession>A0ABV8TU56</accession>
<keyword evidence="3 5" id="KW-0521">NADP</keyword>
<evidence type="ECO:0000256" key="1">
    <source>
        <dbReference type="ARBA" id="ARBA00022571"/>
    </source>
</evidence>
<evidence type="ECO:0000256" key="2">
    <source>
        <dbReference type="ARBA" id="ARBA00022605"/>
    </source>
</evidence>
<keyword evidence="8" id="KW-1185">Reference proteome</keyword>
<dbReference type="EMBL" id="JBHSDK010000002">
    <property type="protein sequence ID" value="MFC4334120.1"/>
    <property type="molecule type" value="Genomic_DNA"/>
</dbReference>
<keyword evidence="5" id="KW-0963">Cytoplasm</keyword>
<protein>
    <recommendedName>
        <fullName evidence="5">N-acetyl-gamma-glutamyl-phosphate reductase</fullName>
        <shortName evidence="5">AGPR</shortName>
        <ecNumber evidence="5">1.2.1.38</ecNumber>
    </recommendedName>
    <alternativeName>
        <fullName evidence="5">N-acetyl-glutamate semialdehyde dehydrogenase</fullName>
        <shortName evidence="5">NAGSA dehydrogenase</shortName>
    </alternativeName>
</protein>
<reference evidence="8" key="1">
    <citation type="journal article" date="2019" name="Int. J. Syst. Evol. Microbiol.">
        <title>The Global Catalogue of Microorganisms (GCM) 10K type strain sequencing project: providing services to taxonomists for standard genome sequencing and annotation.</title>
        <authorList>
            <consortium name="The Broad Institute Genomics Platform"/>
            <consortium name="The Broad Institute Genome Sequencing Center for Infectious Disease"/>
            <person name="Wu L."/>
            <person name="Ma J."/>
        </authorList>
    </citation>
    <scope>NUCLEOTIDE SEQUENCE [LARGE SCALE GENOMIC DNA]</scope>
    <source>
        <strain evidence="8">IBRC-M 10908</strain>
    </source>
</reference>
<evidence type="ECO:0000313" key="7">
    <source>
        <dbReference type="EMBL" id="MFC4334120.1"/>
    </source>
</evidence>
<name>A0ABV8TU56_9ACTN</name>
<dbReference type="GO" id="GO:0003942">
    <property type="term" value="F:N-acetyl-gamma-glutamyl-phosphate reductase activity"/>
    <property type="evidence" value="ECO:0007669"/>
    <property type="project" value="UniProtKB-EC"/>
</dbReference>
<evidence type="ECO:0000256" key="3">
    <source>
        <dbReference type="ARBA" id="ARBA00022857"/>
    </source>
</evidence>
<dbReference type="Gene3D" id="3.40.50.720">
    <property type="entry name" value="NAD(P)-binding Rossmann-like Domain"/>
    <property type="match status" value="1"/>
</dbReference>
<dbReference type="PANTHER" id="PTHR32338">
    <property type="entry name" value="N-ACETYL-GAMMA-GLUTAMYL-PHOSPHATE REDUCTASE, CHLOROPLASTIC-RELATED-RELATED"/>
    <property type="match status" value="1"/>
</dbReference>
<comment type="function">
    <text evidence="5">Catalyzes the NADPH-dependent reduction of N-acetyl-5-glutamyl phosphate to yield N-acetyl-L-glutamate 5-semialdehyde.</text>
</comment>
<dbReference type="SMART" id="SM00859">
    <property type="entry name" value="Semialdhyde_dh"/>
    <property type="match status" value="1"/>
</dbReference>